<feature type="compositionally biased region" description="Acidic residues" evidence="1">
    <location>
        <begin position="51"/>
        <end position="75"/>
    </location>
</feature>
<keyword evidence="3" id="KW-1185">Reference proteome</keyword>
<evidence type="ECO:0000313" key="2">
    <source>
        <dbReference type="EMBL" id="KAH1129791.1"/>
    </source>
</evidence>
<proteinExistence type="predicted"/>
<feature type="non-terminal residue" evidence="2">
    <location>
        <position position="1"/>
    </location>
</feature>
<name>A0A9D3WIU9_9ROSI</name>
<comment type="caution">
    <text evidence="2">The sequence shown here is derived from an EMBL/GenBank/DDBJ whole genome shotgun (WGS) entry which is preliminary data.</text>
</comment>
<gene>
    <name evidence="2" type="ORF">J1N35_001169</name>
</gene>
<evidence type="ECO:0000313" key="3">
    <source>
        <dbReference type="Proteomes" id="UP000828251"/>
    </source>
</evidence>
<reference evidence="2 3" key="1">
    <citation type="journal article" date="2021" name="Plant Biotechnol. J.">
        <title>Multi-omics assisted identification of the key and species-specific regulatory components of drought-tolerant mechanisms in Gossypium stocksii.</title>
        <authorList>
            <person name="Yu D."/>
            <person name="Ke L."/>
            <person name="Zhang D."/>
            <person name="Wu Y."/>
            <person name="Sun Y."/>
            <person name="Mei J."/>
            <person name="Sun J."/>
            <person name="Sun Y."/>
        </authorList>
    </citation>
    <scope>NUCLEOTIDE SEQUENCE [LARGE SCALE GENOMIC DNA]</scope>
    <source>
        <strain evidence="3">cv. E1</strain>
        <tissue evidence="2">Leaf</tissue>
    </source>
</reference>
<dbReference type="Proteomes" id="UP000828251">
    <property type="component" value="Unassembled WGS sequence"/>
</dbReference>
<evidence type="ECO:0000256" key="1">
    <source>
        <dbReference type="SAM" id="MobiDB-lite"/>
    </source>
</evidence>
<accession>A0A9D3WIU9</accession>
<organism evidence="2 3">
    <name type="scientific">Gossypium stocksii</name>
    <dbReference type="NCBI Taxonomy" id="47602"/>
    <lineage>
        <taxon>Eukaryota</taxon>
        <taxon>Viridiplantae</taxon>
        <taxon>Streptophyta</taxon>
        <taxon>Embryophyta</taxon>
        <taxon>Tracheophyta</taxon>
        <taxon>Spermatophyta</taxon>
        <taxon>Magnoliopsida</taxon>
        <taxon>eudicotyledons</taxon>
        <taxon>Gunneridae</taxon>
        <taxon>Pentapetalae</taxon>
        <taxon>rosids</taxon>
        <taxon>malvids</taxon>
        <taxon>Malvales</taxon>
        <taxon>Malvaceae</taxon>
        <taxon>Malvoideae</taxon>
        <taxon>Gossypium</taxon>
    </lineage>
</organism>
<feature type="region of interest" description="Disordered" evidence="1">
    <location>
        <begin position="37"/>
        <end position="75"/>
    </location>
</feature>
<sequence>EIDESSHSKLDWMMHWMQELCLIFQEFARQDNIKVPNYTSDMFGPTHQENEYESEEESEDEEREEDEEMHFEEDD</sequence>
<dbReference type="OrthoDB" id="1002294at2759"/>
<dbReference type="AlphaFoldDB" id="A0A9D3WIU9"/>
<protein>
    <submittedName>
        <fullName evidence="2">Uncharacterized protein</fullName>
    </submittedName>
</protein>
<dbReference type="EMBL" id="JAIQCV010000001">
    <property type="protein sequence ID" value="KAH1129791.1"/>
    <property type="molecule type" value="Genomic_DNA"/>
</dbReference>